<evidence type="ECO:0000259" key="16">
    <source>
        <dbReference type="PROSITE" id="PS50405"/>
    </source>
</evidence>
<evidence type="ECO:0000313" key="19">
    <source>
        <dbReference type="Proteomes" id="UP001280581"/>
    </source>
</evidence>
<dbReference type="Proteomes" id="UP001280581">
    <property type="component" value="Unassembled WGS sequence"/>
</dbReference>
<keyword evidence="12" id="KW-0865">Zymogen</keyword>
<dbReference type="PANTHER" id="PTHR11705:SF143">
    <property type="entry name" value="SLL0236 PROTEIN"/>
    <property type="match status" value="1"/>
</dbReference>
<feature type="domain" description="GST C-terminal" evidence="16">
    <location>
        <begin position="534"/>
        <end position="657"/>
    </location>
</feature>
<keyword evidence="11" id="KW-0482">Metalloprotease</keyword>
<dbReference type="GO" id="GO:0005576">
    <property type="term" value="C:extracellular region"/>
    <property type="evidence" value="ECO:0007669"/>
    <property type="project" value="UniProtKB-SubCell"/>
</dbReference>
<dbReference type="InterPro" id="IPR036282">
    <property type="entry name" value="Glutathione-S-Trfase_C_sf"/>
</dbReference>
<dbReference type="InterPro" id="IPR000834">
    <property type="entry name" value="Peptidase_M14"/>
</dbReference>
<reference evidence="18 19" key="1">
    <citation type="submission" date="2021-02" db="EMBL/GenBank/DDBJ databases">
        <title>Genome assembly of Pseudopithomyces chartarum.</title>
        <authorList>
            <person name="Jauregui R."/>
            <person name="Singh J."/>
            <person name="Voisey C."/>
        </authorList>
    </citation>
    <scope>NUCLEOTIDE SEQUENCE [LARGE SCALE GENOMIC DNA]</scope>
    <source>
        <strain evidence="18 19">AGR01</strain>
    </source>
</reference>
<feature type="active site" description="Proton donor/acceptor" evidence="13">
    <location>
        <position position="412"/>
    </location>
</feature>
<evidence type="ECO:0000256" key="9">
    <source>
        <dbReference type="ARBA" id="ARBA00022833"/>
    </source>
</evidence>
<dbReference type="InterPro" id="IPR040079">
    <property type="entry name" value="Glutathione_S-Trfase"/>
</dbReference>
<evidence type="ECO:0000256" key="2">
    <source>
        <dbReference type="ARBA" id="ARBA00003091"/>
    </source>
</evidence>
<sequence length="673" mass="75708">MRFAHLALLVSLAGASPFDTSSLSIPTHSGVSYDGYHIFSITPSSVHEARDLVKRFSRYHTHPIRDALSVAIPPSDVAAFESLGLNARLVNADLGAHIRSIDSMPHSYDRTLHKRGELPSLSWFDSYHPYVDHLDYWDDLVNAFSKNAKKFSIGKSYENRTIYAYHLFGDETDGGYQTEAAEKTQKPVVLWHATVHAREWISTMVIEYLAYQLIDGYKSGDANATAFLDHYDFYFVPFHNPDGFVYTQTNDRLWRKNRQPRPSLNTTCIGTDGNRNWKFEWDAEPPEGGSTPDPCGQTYRGEAPGDTPENAALDALSAKLAAQGTGLRSFIDFHSYGQLVLTPWGYSCDPLPETIDRMVYVANGTARAIEAASERGSDYQAGPGCQILYFSTGNSRDHHHAVHGANHSWTLELSPIDARGGGFVLDPKEIWSVVKEQWAEKMAKLTVHHLQIGQGERIPFLLEELGIPYEIKLYQRDPFFSPPELKEKHPMGASPLLEDATSDPENPLLLAESGAIVDYIINKYGNGKLSLPPSHPNYADYLYWLHFSNGNLQPTIFRRFQARMMAADQQDPRYQNTDERVKRAIGHINDRLSSNKYLAGSEFTAADVMTMWCFTTMRQFEPIDLTEYTGILEWLKRVAERPAYQAAMKRSEPDLDLEAGISAKGPPAFVPKK</sequence>
<dbReference type="GO" id="GO:0008270">
    <property type="term" value="F:zinc ion binding"/>
    <property type="evidence" value="ECO:0007669"/>
    <property type="project" value="InterPro"/>
</dbReference>
<feature type="domain" description="GST N-terminal" evidence="15">
    <location>
        <begin position="442"/>
        <end position="528"/>
    </location>
</feature>
<comment type="subcellular location">
    <subcellularLocation>
        <location evidence="3">Secreted</location>
    </subcellularLocation>
</comment>
<dbReference type="CDD" id="cd03860">
    <property type="entry name" value="M14_CP_A-B_like"/>
    <property type="match status" value="1"/>
</dbReference>
<dbReference type="EMBL" id="WVTA01000017">
    <property type="protein sequence ID" value="KAK3200843.1"/>
    <property type="molecule type" value="Genomic_DNA"/>
</dbReference>
<keyword evidence="19" id="KW-1185">Reference proteome</keyword>
<dbReference type="SMART" id="SM00631">
    <property type="entry name" value="Zn_pept"/>
    <property type="match status" value="1"/>
</dbReference>
<evidence type="ECO:0008006" key="20">
    <source>
        <dbReference type="Google" id="ProtNLM"/>
    </source>
</evidence>
<dbReference type="GO" id="GO:0004181">
    <property type="term" value="F:metallocarboxypeptidase activity"/>
    <property type="evidence" value="ECO:0007669"/>
    <property type="project" value="InterPro"/>
</dbReference>
<dbReference type="InterPro" id="IPR036249">
    <property type="entry name" value="Thioredoxin-like_sf"/>
</dbReference>
<dbReference type="InterPro" id="IPR010987">
    <property type="entry name" value="Glutathione-S-Trfase_C-like"/>
</dbReference>
<evidence type="ECO:0000259" key="15">
    <source>
        <dbReference type="PROSITE" id="PS50404"/>
    </source>
</evidence>
<keyword evidence="6" id="KW-0645">Protease</keyword>
<accession>A0AAN6REC9</accession>
<evidence type="ECO:0000256" key="13">
    <source>
        <dbReference type="PROSITE-ProRule" id="PRU01379"/>
    </source>
</evidence>
<gene>
    <name evidence="18" type="ORF">GRF29_213g108963</name>
</gene>
<name>A0AAN6REC9_9PLEO</name>
<evidence type="ECO:0000256" key="6">
    <source>
        <dbReference type="ARBA" id="ARBA00022670"/>
    </source>
</evidence>
<dbReference type="Pfam" id="PF00043">
    <property type="entry name" value="GST_C"/>
    <property type="match status" value="1"/>
</dbReference>
<dbReference type="Gene3D" id="3.40.630.10">
    <property type="entry name" value="Zn peptidases"/>
    <property type="match status" value="1"/>
</dbReference>
<dbReference type="PROSITE" id="PS50404">
    <property type="entry name" value="GST_NTER"/>
    <property type="match status" value="1"/>
</dbReference>
<dbReference type="SUPFAM" id="SSF53187">
    <property type="entry name" value="Zn-dependent exopeptidases"/>
    <property type="match status" value="1"/>
</dbReference>
<organism evidence="18 19">
    <name type="scientific">Pseudopithomyces chartarum</name>
    <dbReference type="NCBI Taxonomy" id="1892770"/>
    <lineage>
        <taxon>Eukaryota</taxon>
        <taxon>Fungi</taxon>
        <taxon>Dikarya</taxon>
        <taxon>Ascomycota</taxon>
        <taxon>Pezizomycotina</taxon>
        <taxon>Dothideomycetes</taxon>
        <taxon>Pleosporomycetidae</taxon>
        <taxon>Pleosporales</taxon>
        <taxon>Massarineae</taxon>
        <taxon>Didymosphaeriaceae</taxon>
        <taxon>Pseudopithomyces</taxon>
    </lineage>
</organism>
<keyword evidence="5" id="KW-0964">Secreted</keyword>
<comment type="caution">
    <text evidence="18">The sequence shown here is derived from an EMBL/GenBank/DDBJ whole genome shotgun (WGS) entry which is preliminary data.</text>
</comment>
<dbReference type="SUPFAM" id="SSF52833">
    <property type="entry name" value="Thioredoxin-like"/>
    <property type="match status" value="1"/>
</dbReference>
<evidence type="ECO:0000256" key="14">
    <source>
        <dbReference type="SAM" id="SignalP"/>
    </source>
</evidence>
<dbReference type="FunFam" id="3.40.630.10:FF:000165">
    <property type="entry name" value="Glucan 1,4-alpha-glucosidase, putative"/>
    <property type="match status" value="1"/>
</dbReference>
<feature type="domain" description="Peptidase M14" evidence="17">
    <location>
        <begin position="126"/>
        <end position="448"/>
    </location>
</feature>
<dbReference type="SUPFAM" id="SSF47616">
    <property type="entry name" value="GST C-terminal domain-like"/>
    <property type="match status" value="1"/>
</dbReference>
<dbReference type="SFLD" id="SFLDS00019">
    <property type="entry name" value="Glutathione_Transferase_(cytos"/>
    <property type="match status" value="1"/>
</dbReference>
<evidence type="ECO:0000256" key="1">
    <source>
        <dbReference type="ARBA" id="ARBA00001947"/>
    </source>
</evidence>
<dbReference type="PROSITE" id="PS50405">
    <property type="entry name" value="GST_CTER"/>
    <property type="match status" value="1"/>
</dbReference>
<comment type="similarity">
    <text evidence="4 13">Belongs to the peptidase M14 family.</text>
</comment>
<keyword evidence="7 14" id="KW-0732">Signal</keyword>
<dbReference type="PRINTS" id="PR00765">
    <property type="entry name" value="CRBOXYPTASEA"/>
</dbReference>
<evidence type="ECO:0000256" key="8">
    <source>
        <dbReference type="ARBA" id="ARBA00022801"/>
    </source>
</evidence>
<evidence type="ECO:0000256" key="10">
    <source>
        <dbReference type="ARBA" id="ARBA00023026"/>
    </source>
</evidence>
<evidence type="ECO:0000256" key="5">
    <source>
        <dbReference type="ARBA" id="ARBA00022525"/>
    </source>
</evidence>
<dbReference type="CDD" id="cd03046">
    <property type="entry name" value="GST_N_GTT1_like"/>
    <property type="match status" value="1"/>
</dbReference>
<keyword evidence="9" id="KW-0862">Zinc</keyword>
<dbReference type="GO" id="GO:0006508">
    <property type="term" value="P:proteolysis"/>
    <property type="evidence" value="ECO:0007669"/>
    <property type="project" value="UniProtKB-KW"/>
</dbReference>
<dbReference type="Gene3D" id="3.40.30.10">
    <property type="entry name" value="Glutaredoxin"/>
    <property type="match status" value="1"/>
</dbReference>
<evidence type="ECO:0000256" key="12">
    <source>
        <dbReference type="ARBA" id="ARBA00023145"/>
    </source>
</evidence>
<keyword evidence="8" id="KW-0378">Hydrolase</keyword>
<evidence type="ECO:0000256" key="3">
    <source>
        <dbReference type="ARBA" id="ARBA00004613"/>
    </source>
</evidence>
<comment type="cofactor">
    <cofactor evidence="1">
        <name>Zn(2+)</name>
        <dbReference type="ChEBI" id="CHEBI:29105"/>
    </cofactor>
</comment>
<dbReference type="SFLD" id="SFLDG01150">
    <property type="entry name" value="Main.1:_Beta-like"/>
    <property type="match status" value="1"/>
</dbReference>
<dbReference type="InterPro" id="IPR004045">
    <property type="entry name" value="Glutathione_S-Trfase_N"/>
</dbReference>
<evidence type="ECO:0000313" key="18">
    <source>
        <dbReference type="EMBL" id="KAK3200843.1"/>
    </source>
</evidence>
<dbReference type="PROSITE" id="PS52035">
    <property type="entry name" value="PEPTIDASE_M14"/>
    <property type="match status" value="1"/>
</dbReference>
<feature type="chain" id="PRO_5043041254" description="Peptidase M14 carboxypeptidase A domain-containing protein" evidence="14">
    <location>
        <begin position="16"/>
        <end position="673"/>
    </location>
</feature>
<evidence type="ECO:0000256" key="11">
    <source>
        <dbReference type="ARBA" id="ARBA00023049"/>
    </source>
</evidence>
<evidence type="ECO:0000256" key="7">
    <source>
        <dbReference type="ARBA" id="ARBA00022729"/>
    </source>
</evidence>
<dbReference type="PANTHER" id="PTHR11705">
    <property type="entry name" value="PROTEASE FAMILY M14 CARBOXYPEPTIDASE A,B"/>
    <property type="match status" value="1"/>
</dbReference>
<evidence type="ECO:0000256" key="4">
    <source>
        <dbReference type="ARBA" id="ARBA00005988"/>
    </source>
</evidence>
<dbReference type="SFLD" id="SFLDG00358">
    <property type="entry name" value="Main_(cytGST)"/>
    <property type="match status" value="1"/>
</dbReference>
<dbReference type="InterPro" id="IPR004046">
    <property type="entry name" value="GST_C"/>
</dbReference>
<evidence type="ECO:0000259" key="17">
    <source>
        <dbReference type="PROSITE" id="PS52035"/>
    </source>
</evidence>
<keyword evidence="10" id="KW-0843">Virulence</keyword>
<protein>
    <recommendedName>
        <fullName evidence="20">Peptidase M14 carboxypeptidase A domain-containing protein</fullName>
    </recommendedName>
</protein>
<dbReference type="Gene3D" id="1.20.1050.10">
    <property type="match status" value="1"/>
</dbReference>
<dbReference type="AlphaFoldDB" id="A0AAN6REC9"/>
<comment type="function">
    <text evidence="2">Extracellular metalloprotease that contributes to pathogenicity.</text>
</comment>
<feature type="signal peptide" evidence="14">
    <location>
        <begin position="1"/>
        <end position="15"/>
    </location>
</feature>
<proteinExistence type="inferred from homology"/>
<dbReference type="Pfam" id="PF13409">
    <property type="entry name" value="GST_N_2"/>
    <property type="match status" value="1"/>
</dbReference>
<dbReference type="Pfam" id="PF00246">
    <property type="entry name" value="Peptidase_M14"/>
    <property type="match status" value="1"/>
</dbReference>